<evidence type="ECO:0000313" key="2">
    <source>
        <dbReference type="EMBL" id="KAL3759839.1"/>
    </source>
</evidence>
<dbReference type="EMBL" id="JALLBG020000196">
    <property type="protein sequence ID" value="KAL3759839.1"/>
    <property type="molecule type" value="Genomic_DNA"/>
</dbReference>
<dbReference type="AlphaFoldDB" id="A0ABD3MB41"/>
<organism evidence="2 3">
    <name type="scientific">Discostella pseudostelligera</name>
    <dbReference type="NCBI Taxonomy" id="259834"/>
    <lineage>
        <taxon>Eukaryota</taxon>
        <taxon>Sar</taxon>
        <taxon>Stramenopiles</taxon>
        <taxon>Ochrophyta</taxon>
        <taxon>Bacillariophyta</taxon>
        <taxon>Coscinodiscophyceae</taxon>
        <taxon>Thalassiosirophycidae</taxon>
        <taxon>Stephanodiscales</taxon>
        <taxon>Stephanodiscaceae</taxon>
        <taxon>Discostella</taxon>
    </lineage>
</organism>
<evidence type="ECO:0000256" key="1">
    <source>
        <dbReference type="SAM" id="MobiDB-lite"/>
    </source>
</evidence>
<reference evidence="2 3" key="1">
    <citation type="submission" date="2024-10" db="EMBL/GenBank/DDBJ databases">
        <title>Updated reference genomes for cyclostephanoid diatoms.</title>
        <authorList>
            <person name="Roberts W.R."/>
            <person name="Alverson A.J."/>
        </authorList>
    </citation>
    <scope>NUCLEOTIDE SEQUENCE [LARGE SCALE GENOMIC DNA]</scope>
    <source>
        <strain evidence="2 3">AJA232-27</strain>
    </source>
</reference>
<dbReference type="Proteomes" id="UP001530293">
    <property type="component" value="Unassembled WGS sequence"/>
</dbReference>
<keyword evidence="3" id="KW-1185">Reference proteome</keyword>
<evidence type="ECO:0000313" key="3">
    <source>
        <dbReference type="Proteomes" id="UP001530293"/>
    </source>
</evidence>
<name>A0ABD3MB41_9STRA</name>
<sequence>MAFLSDKKKKSVKPDGTVILSSNSDSKKYNDAIKWGAKRAGQALPSSYYTQIEAFILSYKKEHQQAQKEGRTDEQEADPISSTLFRMICLWATEEGNIFVWTKADKTGEFTQEKSCYANPLTAHLCYFLSLGCWISLNATRLASTEKIFLSPGAKIGSASQRYCSQLSEMVMRHKDVAKNHLRLSHFNAHGLRKGSGSHASSVTTLPPSFVAVAARGEWSIGKILDVYFKFALGGDQYLGRILALLNPNNESFSILPPHWTDPAHPTVIRGIRICFGNVVTAHCGTNHDPSGLLSLLLASMVHHSDWLIGMCSKYPSHPFHSLLLINDNELLMELRSLVTLESNSHVPMATGVPPHVSHTQAIKEVHRVCTETKEEVAQFKEDLKRAISDAVDAKVESEGNINLSILEGVLAGLKKELFEKLENISVKPSDDAISSDVPLLNSAVKTPSQFEFKYNGSMWFLPESFKFPEGTTRYTGWKKWLVGAIHVDGLQRWQVKPYRRFSGKYFQE</sequence>
<gene>
    <name evidence="2" type="ORF">ACHAWU_007583</name>
</gene>
<protein>
    <submittedName>
        <fullName evidence="2">Uncharacterized protein</fullName>
    </submittedName>
</protein>
<proteinExistence type="predicted"/>
<accession>A0ABD3MB41</accession>
<comment type="caution">
    <text evidence="2">The sequence shown here is derived from an EMBL/GenBank/DDBJ whole genome shotgun (WGS) entry which is preliminary data.</text>
</comment>
<feature type="region of interest" description="Disordered" evidence="1">
    <location>
        <begin position="1"/>
        <end position="24"/>
    </location>
</feature>